<accession>A0A0A2DR30</accession>
<name>A0A0A2DR30_9PORP</name>
<evidence type="ECO:0008006" key="3">
    <source>
        <dbReference type="Google" id="ProtNLM"/>
    </source>
</evidence>
<evidence type="ECO:0000313" key="2">
    <source>
        <dbReference type="Proteomes" id="UP000030146"/>
    </source>
</evidence>
<dbReference type="InterPro" id="IPR041408">
    <property type="entry name" value="Hcp_Tssd"/>
</dbReference>
<organism evidence="1 2">
    <name type="scientific">Porphyromonas gulae</name>
    <dbReference type="NCBI Taxonomy" id="111105"/>
    <lineage>
        <taxon>Bacteria</taxon>
        <taxon>Pseudomonadati</taxon>
        <taxon>Bacteroidota</taxon>
        <taxon>Bacteroidia</taxon>
        <taxon>Bacteroidales</taxon>
        <taxon>Porphyromonadaceae</taxon>
        <taxon>Porphyromonas</taxon>
    </lineage>
</organism>
<keyword evidence="2" id="KW-1185">Reference proteome</keyword>
<gene>
    <name evidence="1" type="ORF">HR15_09765</name>
</gene>
<reference evidence="1 2" key="1">
    <citation type="submission" date="2014-08" db="EMBL/GenBank/DDBJ databases">
        <title>Porphyromonas gulae strain:COT-052_OH3439 Genome sequencing.</title>
        <authorList>
            <person name="Wallis C."/>
            <person name="Deusch O."/>
            <person name="O'Flynn C."/>
            <person name="Davis I."/>
            <person name="Jospin G."/>
            <person name="Darling A.E."/>
            <person name="Coil D.A."/>
            <person name="Alexiev A."/>
            <person name="Horsfall A."/>
            <person name="Kirkwood N."/>
            <person name="Harris S."/>
            <person name="Eisen J.A."/>
        </authorList>
    </citation>
    <scope>NUCLEOTIDE SEQUENCE [LARGE SCALE GENOMIC DNA]</scope>
    <source>
        <strain evidence="2">COT-052 OH3439</strain>
    </source>
</reference>
<evidence type="ECO:0000313" key="1">
    <source>
        <dbReference type="EMBL" id="KGN85372.1"/>
    </source>
</evidence>
<comment type="caution">
    <text evidence="1">The sequence shown here is derived from an EMBL/GenBank/DDBJ whole genome shotgun (WGS) entry which is preliminary data.</text>
</comment>
<dbReference type="Pfam" id="PF17642">
    <property type="entry name" value="TssD"/>
    <property type="match status" value="1"/>
</dbReference>
<sequence>MDFSDILDSEITVTFRVMGQTYEVFQFNLGFTQPTDEKGEPQAEIRGGRLMITLGQTVSDEIYNWAMNRWMQKDGEVIFSKETGSSPLKISFKRGYCVHFERVIDCTGGGLKTSLLISPEEISLNGFTMNNNWVE</sequence>
<dbReference type="EMBL" id="JRAK01000129">
    <property type="protein sequence ID" value="KGN85372.1"/>
    <property type="molecule type" value="Genomic_DNA"/>
</dbReference>
<dbReference type="AlphaFoldDB" id="A0A0A2DR30"/>
<dbReference type="GO" id="GO:0033104">
    <property type="term" value="C:type VI protein secretion system complex"/>
    <property type="evidence" value="ECO:0007669"/>
    <property type="project" value="InterPro"/>
</dbReference>
<dbReference type="Proteomes" id="UP000030146">
    <property type="component" value="Unassembled WGS sequence"/>
</dbReference>
<dbReference type="RefSeq" id="WP_039426233.1">
    <property type="nucleotide sequence ID" value="NZ_JRAJ01000010.1"/>
</dbReference>
<proteinExistence type="predicted"/>
<protein>
    <recommendedName>
        <fullName evidence="3">Type VI secretion system needle protein Hcp</fullName>
    </recommendedName>
</protein>